<dbReference type="InterPro" id="IPR036259">
    <property type="entry name" value="MFS_trans_sf"/>
</dbReference>
<dbReference type="Proteomes" id="UP000006008">
    <property type="component" value="Unassembled WGS sequence"/>
</dbReference>
<comment type="subcellular location">
    <subcellularLocation>
        <location evidence="1">Cell membrane</location>
        <topology evidence="1">Multi-pass membrane protein</topology>
    </subcellularLocation>
</comment>
<feature type="transmembrane region" description="Helical" evidence="8">
    <location>
        <begin position="283"/>
        <end position="303"/>
    </location>
</feature>
<feature type="transmembrane region" description="Helical" evidence="8">
    <location>
        <begin position="98"/>
        <end position="120"/>
    </location>
</feature>
<evidence type="ECO:0000259" key="9">
    <source>
        <dbReference type="PROSITE" id="PS50850"/>
    </source>
</evidence>
<feature type="domain" description="Major facilitator superfamily (MFS) profile" evidence="9">
    <location>
        <begin position="1"/>
        <end position="429"/>
    </location>
</feature>
<dbReference type="InterPro" id="IPR020846">
    <property type="entry name" value="MFS_dom"/>
</dbReference>
<feature type="transmembrane region" description="Helical" evidence="8">
    <location>
        <begin position="369"/>
        <end position="397"/>
    </location>
</feature>
<protein>
    <recommendedName>
        <fullName evidence="9">Major facilitator superfamily (MFS) profile domain-containing protein</fullName>
    </recommendedName>
</protein>
<keyword evidence="11" id="KW-1185">Reference proteome</keyword>
<evidence type="ECO:0000256" key="5">
    <source>
        <dbReference type="ARBA" id="ARBA00022989"/>
    </source>
</evidence>
<keyword evidence="6 8" id="KW-0472">Membrane</keyword>
<feature type="transmembrane region" description="Helical" evidence="8">
    <location>
        <begin position="158"/>
        <end position="176"/>
    </location>
</feature>
<feature type="transmembrane region" description="Helical" evidence="8">
    <location>
        <begin position="42"/>
        <end position="61"/>
    </location>
</feature>
<name>G5H5F5_9BACT</name>
<keyword evidence="3" id="KW-1003">Cell membrane</keyword>
<feature type="transmembrane region" description="Helical" evidence="8">
    <location>
        <begin position="403"/>
        <end position="422"/>
    </location>
</feature>
<gene>
    <name evidence="10" type="ORF">HMPREF9450_00165</name>
</gene>
<dbReference type="AlphaFoldDB" id="G5H5F5"/>
<evidence type="ECO:0000313" key="11">
    <source>
        <dbReference type="Proteomes" id="UP000006008"/>
    </source>
</evidence>
<evidence type="ECO:0000256" key="1">
    <source>
        <dbReference type="ARBA" id="ARBA00004651"/>
    </source>
</evidence>
<dbReference type="GO" id="GO:0005886">
    <property type="term" value="C:plasma membrane"/>
    <property type="evidence" value="ECO:0007669"/>
    <property type="project" value="UniProtKB-SubCell"/>
</dbReference>
<feature type="transmembrane region" description="Helical" evidence="8">
    <location>
        <begin position="250"/>
        <end position="271"/>
    </location>
</feature>
<keyword evidence="4 8" id="KW-0812">Transmembrane</keyword>
<feature type="transmembrane region" description="Helical" evidence="8">
    <location>
        <begin position="73"/>
        <end position="92"/>
    </location>
</feature>
<organism evidence="10 11">
    <name type="scientific">Alistipes indistinctus YIT 12060</name>
    <dbReference type="NCBI Taxonomy" id="742725"/>
    <lineage>
        <taxon>Bacteria</taxon>
        <taxon>Pseudomonadati</taxon>
        <taxon>Bacteroidota</taxon>
        <taxon>Bacteroidia</taxon>
        <taxon>Bacteroidales</taxon>
        <taxon>Rikenellaceae</taxon>
        <taxon>Alistipes</taxon>
    </lineage>
</organism>
<dbReference type="PATRIC" id="fig|742725.3.peg.187"/>
<dbReference type="Pfam" id="PF07690">
    <property type="entry name" value="MFS_1"/>
    <property type="match status" value="2"/>
</dbReference>
<evidence type="ECO:0000256" key="7">
    <source>
        <dbReference type="SAM" id="MobiDB-lite"/>
    </source>
</evidence>
<evidence type="ECO:0000256" key="2">
    <source>
        <dbReference type="ARBA" id="ARBA00022448"/>
    </source>
</evidence>
<dbReference type="EMBL" id="ADLD01000003">
    <property type="protein sequence ID" value="EHB93394.1"/>
    <property type="molecule type" value="Genomic_DNA"/>
</dbReference>
<dbReference type="STRING" id="742725.HMPREF9450_00165"/>
<keyword evidence="2" id="KW-0813">Transport</keyword>
<dbReference type="PROSITE" id="PS50850">
    <property type="entry name" value="MFS"/>
    <property type="match status" value="1"/>
</dbReference>
<reference evidence="10 11" key="1">
    <citation type="submission" date="2011-08" db="EMBL/GenBank/DDBJ databases">
        <title>The Genome Sequence of Alistipes indistinctus YIT 12060.</title>
        <authorList>
            <consortium name="The Broad Institute Genome Sequencing Platform"/>
            <person name="Earl A."/>
            <person name="Ward D."/>
            <person name="Feldgarden M."/>
            <person name="Gevers D."/>
            <person name="Morotomi M."/>
            <person name="Young S.K."/>
            <person name="Zeng Q."/>
            <person name="Gargeya S."/>
            <person name="Fitzgerald M."/>
            <person name="Haas B."/>
            <person name="Abouelleil A."/>
            <person name="Alvarado L."/>
            <person name="Arachchi H.M."/>
            <person name="Berlin A."/>
            <person name="Brown A."/>
            <person name="Chapman S.B."/>
            <person name="Chen Z."/>
            <person name="Dunbar C."/>
            <person name="Freedman E."/>
            <person name="Gearin G."/>
            <person name="Gellesch M."/>
            <person name="Goldberg J."/>
            <person name="Griggs A."/>
            <person name="Gujja S."/>
            <person name="Heiman D."/>
            <person name="Howarth C."/>
            <person name="Larson L."/>
            <person name="Lui A."/>
            <person name="MacDonald P.J.P."/>
            <person name="Montmayeur A."/>
            <person name="Murphy C."/>
            <person name="Neiman D."/>
            <person name="Pearson M."/>
            <person name="Priest M."/>
            <person name="Roberts A."/>
            <person name="Saif S."/>
            <person name="Shea T."/>
            <person name="Shenoy N."/>
            <person name="Sisk P."/>
            <person name="Stolte C."/>
            <person name="Sykes S."/>
            <person name="Wortman J."/>
            <person name="Nusbaum C."/>
            <person name="Birren B."/>
        </authorList>
    </citation>
    <scope>NUCLEOTIDE SEQUENCE [LARGE SCALE GENOMIC DNA]</scope>
    <source>
        <strain evidence="10 11">YIT 12060</strain>
    </source>
</reference>
<feature type="transmembrane region" description="Helical" evidence="8">
    <location>
        <begin position="132"/>
        <end position="152"/>
    </location>
</feature>
<dbReference type="HOGENOM" id="CLU_001265_10_4_10"/>
<sequence length="438" mass="47184">MISLATLVAIWSVSSVKSLPGLAISPILGDLDKIFPHTSHLEIQMLSSLPSLLIIPCVLLAGKLSENRNKLKILYAGLGIFFASGMLCLVAKSMWLLILFNCLLGIGAGLVIPLTTGLVADYFDGRYRTRQLGISSSISNLTLVLTTALAGWLAMVDWHLPFLVYAIPGIALLLTLRLRHTPQPEKAAVPTPHSAPTPSRTGTSPQSATALRPETISPQATRPPAPATTGGEAERSRKPLYGKGIDAPKLNAVMAVYFFATYTVLAVAFNLPFLMQHYGMSSSASGMMISIFFLAIMLPGFFITQILDRLGRNSVFISFGMITAGLALILLLHREPVIALGSFLVGAGYGILQPIAYDKTVIIARPDKAIFALSLTMAASYLAIVVYPFIMAFFQGIFDDTSASFPFLVNGILTLLVAVAGYRYRHTFTFGVDPSKLK</sequence>
<feature type="transmembrane region" description="Helical" evidence="8">
    <location>
        <begin position="338"/>
        <end position="357"/>
    </location>
</feature>
<evidence type="ECO:0000256" key="3">
    <source>
        <dbReference type="ARBA" id="ARBA00022475"/>
    </source>
</evidence>
<keyword evidence="5 8" id="KW-1133">Transmembrane helix</keyword>
<dbReference type="eggNOG" id="COG2814">
    <property type="taxonomic scope" value="Bacteria"/>
</dbReference>
<evidence type="ECO:0000256" key="8">
    <source>
        <dbReference type="SAM" id="Phobius"/>
    </source>
</evidence>
<dbReference type="PANTHER" id="PTHR23517">
    <property type="entry name" value="RESISTANCE PROTEIN MDTM, PUTATIVE-RELATED-RELATED"/>
    <property type="match status" value="1"/>
</dbReference>
<evidence type="ECO:0000313" key="10">
    <source>
        <dbReference type="EMBL" id="EHB93394.1"/>
    </source>
</evidence>
<dbReference type="SUPFAM" id="SSF103473">
    <property type="entry name" value="MFS general substrate transporter"/>
    <property type="match status" value="1"/>
</dbReference>
<accession>G5H5F5</accession>
<proteinExistence type="predicted"/>
<dbReference type="InterPro" id="IPR050171">
    <property type="entry name" value="MFS_Transporters"/>
</dbReference>
<feature type="transmembrane region" description="Helical" evidence="8">
    <location>
        <begin position="315"/>
        <end position="332"/>
    </location>
</feature>
<dbReference type="InterPro" id="IPR011701">
    <property type="entry name" value="MFS"/>
</dbReference>
<dbReference type="Gene3D" id="1.20.1250.20">
    <property type="entry name" value="MFS general substrate transporter like domains"/>
    <property type="match status" value="1"/>
</dbReference>
<feature type="region of interest" description="Disordered" evidence="7">
    <location>
        <begin position="184"/>
        <end position="239"/>
    </location>
</feature>
<evidence type="ECO:0000256" key="4">
    <source>
        <dbReference type="ARBA" id="ARBA00022692"/>
    </source>
</evidence>
<dbReference type="PANTHER" id="PTHR23517:SF2">
    <property type="entry name" value="MULTIDRUG RESISTANCE PROTEIN MDTH"/>
    <property type="match status" value="1"/>
</dbReference>
<feature type="compositionally biased region" description="Polar residues" evidence="7">
    <location>
        <begin position="194"/>
        <end position="209"/>
    </location>
</feature>
<comment type="caution">
    <text evidence="10">The sequence shown here is derived from an EMBL/GenBank/DDBJ whole genome shotgun (WGS) entry which is preliminary data.</text>
</comment>
<evidence type="ECO:0000256" key="6">
    <source>
        <dbReference type="ARBA" id="ARBA00023136"/>
    </source>
</evidence>
<dbReference type="GO" id="GO:0022857">
    <property type="term" value="F:transmembrane transporter activity"/>
    <property type="evidence" value="ECO:0007669"/>
    <property type="project" value="InterPro"/>
</dbReference>